<reference evidence="2 3" key="1">
    <citation type="submission" date="2019-04" db="EMBL/GenBank/DDBJ databases">
        <title>Streptomyces rhizosphaericola sp. nov., an actinobacterium isolated from the wheat rhizosphere.</title>
        <authorList>
            <person name="Vargas Hoyos H.A."/>
            <person name="Santos S.N."/>
            <person name="Genuario D.B."/>
            <person name="Melo I.S."/>
            <person name="Da Silva L.J."/>
            <person name="Da Silva F.S.P."/>
            <person name="Zucchi T.D."/>
        </authorList>
    </citation>
    <scope>NUCLEOTIDE SEQUENCE [LARGE SCALE GENOMIC DNA]</scope>
    <source>
        <strain evidence="2 3">1AS2c</strain>
    </source>
</reference>
<comment type="caution">
    <text evidence="2">The sequence shown here is derived from an EMBL/GenBank/DDBJ whole genome shotgun (WGS) entry which is preliminary data.</text>
</comment>
<evidence type="ECO:0000256" key="1">
    <source>
        <dbReference type="SAM" id="MobiDB-lite"/>
    </source>
</evidence>
<feature type="non-terminal residue" evidence="2">
    <location>
        <position position="62"/>
    </location>
</feature>
<protein>
    <submittedName>
        <fullName evidence="2">Sugar transferase</fullName>
    </submittedName>
</protein>
<keyword evidence="3" id="KW-1185">Reference proteome</keyword>
<evidence type="ECO:0000313" key="3">
    <source>
        <dbReference type="Proteomes" id="UP000306274"/>
    </source>
</evidence>
<evidence type="ECO:0000313" key="2">
    <source>
        <dbReference type="EMBL" id="TGY98520.1"/>
    </source>
</evidence>
<name>A0ABY2P720_9ACTN</name>
<sequence length="62" mass="6729">MGHVEIPETDISGPVGIRGAPRPRTAASRNRTAALEQLWRAPSAERGPSAGRPPARRRPVHR</sequence>
<gene>
    <name evidence="2" type="ORF">E5Z02_31395</name>
</gene>
<organism evidence="2 3">
    <name type="scientific">Streptomyces rhizosphaericola</name>
    <dbReference type="NCBI Taxonomy" id="2564098"/>
    <lineage>
        <taxon>Bacteria</taxon>
        <taxon>Bacillati</taxon>
        <taxon>Actinomycetota</taxon>
        <taxon>Actinomycetes</taxon>
        <taxon>Kitasatosporales</taxon>
        <taxon>Streptomycetaceae</taxon>
        <taxon>Streptomyces</taxon>
    </lineage>
</organism>
<dbReference type="Proteomes" id="UP000306274">
    <property type="component" value="Unassembled WGS sequence"/>
</dbReference>
<keyword evidence="2" id="KW-0808">Transferase</keyword>
<feature type="region of interest" description="Disordered" evidence="1">
    <location>
        <begin position="1"/>
        <end position="62"/>
    </location>
</feature>
<proteinExistence type="predicted"/>
<dbReference type="EMBL" id="SRZK01000571">
    <property type="protein sequence ID" value="TGY98520.1"/>
    <property type="molecule type" value="Genomic_DNA"/>
</dbReference>
<dbReference type="GO" id="GO:0016740">
    <property type="term" value="F:transferase activity"/>
    <property type="evidence" value="ECO:0007669"/>
    <property type="project" value="UniProtKB-KW"/>
</dbReference>
<accession>A0ABY2P720</accession>